<evidence type="ECO:0000313" key="1">
    <source>
        <dbReference type="EMBL" id="PIK44493.1"/>
    </source>
</evidence>
<dbReference type="AlphaFoldDB" id="A0A2G8K956"/>
<dbReference type="Proteomes" id="UP000230750">
    <property type="component" value="Unassembled WGS sequence"/>
</dbReference>
<gene>
    <name evidence="1" type="ORF">BSL78_18665</name>
</gene>
<protein>
    <submittedName>
        <fullName evidence="1">Uncharacterized protein</fullName>
    </submittedName>
</protein>
<evidence type="ECO:0000313" key="2">
    <source>
        <dbReference type="Proteomes" id="UP000230750"/>
    </source>
</evidence>
<proteinExistence type="predicted"/>
<dbReference type="EMBL" id="MRZV01000774">
    <property type="protein sequence ID" value="PIK44493.1"/>
    <property type="molecule type" value="Genomic_DNA"/>
</dbReference>
<keyword evidence="2" id="KW-1185">Reference proteome</keyword>
<reference evidence="1 2" key="1">
    <citation type="journal article" date="2017" name="PLoS Biol.">
        <title>The sea cucumber genome provides insights into morphological evolution and visceral regeneration.</title>
        <authorList>
            <person name="Zhang X."/>
            <person name="Sun L."/>
            <person name="Yuan J."/>
            <person name="Sun Y."/>
            <person name="Gao Y."/>
            <person name="Zhang L."/>
            <person name="Li S."/>
            <person name="Dai H."/>
            <person name="Hamel J.F."/>
            <person name="Liu C."/>
            <person name="Yu Y."/>
            <person name="Liu S."/>
            <person name="Lin W."/>
            <person name="Guo K."/>
            <person name="Jin S."/>
            <person name="Xu P."/>
            <person name="Storey K.B."/>
            <person name="Huan P."/>
            <person name="Zhang T."/>
            <person name="Zhou Y."/>
            <person name="Zhang J."/>
            <person name="Lin C."/>
            <person name="Li X."/>
            <person name="Xing L."/>
            <person name="Huo D."/>
            <person name="Sun M."/>
            <person name="Wang L."/>
            <person name="Mercier A."/>
            <person name="Li F."/>
            <person name="Yang H."/>
            <person name="Xiang J."/>
        </authorList>
    </citation>
    <scope>NUCLEOTIDE SEQUENCE [LARGE SCALE GENOMIC DNA]</scope>
    <source>
        <strain evidence="1">Shaxun</strain>
        <tissue evidence="1">Muscle</tissue>
    </source>
</reference>
<dbReference type="OrthoDB" id="10673926at2759"/>
<accession>A0A2G8K956</accession>
<sequence>MEIKCLGQGHNAMIWTGLEPVILRSQVYCLNHLTTTPSQKIPVISNSLLSYDSFFVCFLFTFPGPDFDLCTQNNCPPGEICEAGIDHYYCYPADIVIRNCSSLITIRQFASEEITANWVEPTAYDYLGRVIQPSDSPAVVPGDTIALGNHEDFSYEYRYQGPSGLEIKRCHFRVIVGRGESTILTVFIKLEYADRDGNESSGFKGVCRAKWGGDFKFSRNHEYSLWYHSYPHTAYQSNQQLSVLVF</sequence>
<comment type="caution">
    <text evidence="1">The sequence shown here is derived from an EMBL/GenBank/DDBJ whole genome shotgun (WGS) entry which is preliminary data.</text>
</comment>
<organism evidence="1 2">
    <name type="scientific">Stichopus japonicus</name>
    <name type="common">Sea cucumber</name>
    <dbReference type="NCBI Taxonomy" id="307972"/>
    <lineage>
        <taxon>Eukaryota</taxon>
        <taxon>Metazoa</taxon>
        <taxon>Echinodermata</taxon>
        <taxon>Eleutherozoa</taxon>
        <taxon>Echinozoa</taxon>
        <taxon>Holothuroidea</taxon>
        <taxon>Aspidochirotacea</taxon>
        <taxon>Aspidochirotida</taxon>
        <taxon>Stichopodidae</taxon>
        <taxon>Apostichopus</taxon>
    </lineage>
</organism>
<name>A0A2G8K956_STIJA</name>